<evidence type="ECO:0000256" key="1">
    <source>
        <dbReference type="ARBA" id="ARBA00001947"/>
    </source>
</evidence>
<evidence type="ECO:0000256" key="7">
    <source>
        <dbReference type="ARBA" id="ARBA00022723"/>
    </source>
</evidence>
<dbReference type="FunFam" id="3.90.580.10:FF:000001">
    <property type="entry name" value="DNA primase"/>
    <property type="match status" value="1"/>
</dbReference>
<comment type="caution">
    <text evidence="14">The sequence shown here is derived from an EMBL/GenBank/DDBJ whole genome shotgun (WGS) entry which is preliminary data.</text>
</comment>
<dbReference type="Gene3D" id="3.90.980.10">
    <property type="entry name" value="DNA primase, catalytic core, N-terminal domain"/>
    <property type="match status" value="1"/>
</dbReference>
<organism evidence="14">
    <name type="scientific">candidate division CPR1 bacterium ADurb.Bin160</name>
    <dbReference type="NCBI Taxonomy" id="1852826"/>
    <lineage>
        <taxon>Bacteria</taxon>
        <taxon>candidate division CPR1</taxon>
    </lineage>
</organism>
<comment type="cofactor">
    <cofactor evidence="1">
        <name>Zn(2+)</name>
        <dbReference type="ChEBI" id="CHEBI:29105"/>
    </cofactor>
</comment>
<dbReference type="GO" id="GO:0006269">
    <property type="term" value="P:DNA replication, synthesis of primer"/>
    <property type="evidence" value="ECO:0007669"/>
    <property type="project" value="UniProtKB-KW"/>
</dbReference>
<dbReference type="AlphaFoldDB" id="A0A1V5ZMU3"/>
<sequence>MANVAEFILDNIDIVDVVSRRVNLKRAGSNFAGLSPFQHEKTPSFMVSPQKQIFKDFSSGIGGNAISFVMEYEKIDFRDAVKLIAEEHRLDISKYTKAYNYSKDFVDEKEKIKRIHKLAQNFFTDNLNKSPNALDYLQNQRKLSPQIIKNFGIGYAPNSNYDLITKLKEK</sequence>
<protein>
    <submittedName>
        <fullName evidence="14">DNA primase</fullName>
        <ecNumber evidence="14">2.7.7.-</ecNumber>
    </submittedName>
</protein>
<keyword evidence="7" id="KW-0479">Metal-binding</keyword>
<dbReference type="InterPro" id="IPR002694">
    <property type="entry name" value="Znf_CHC2"/>
</dbReference>
<keyword evidence="10" id="KW-0460">Magnesium</keyword>
<dbReference type="Pfam" id="PF08275">
    <property type="entry name" value="DNAG_N"/>
    <property type="match status" value="1"/>
</dbReference>
<evidence type="ECO:0000256" key="11">
    <source>
        <dbReference type="ARBA" id="ARBA00023125"/>
    </source>
</evidence>
<keyword evidence="8" id="KW-0863">Zinc-finger</keyword>
<dbReference type="GO" id="GO:0008270">
    <property type="term" value="F:zinc ion binding"/>
    <property type="evidence" value="ECO:0007669"/>
    <property type="project" value="UniProtKB-KW"/>
</dbReference>
<keyword evidence="4 14" id="KW-0808">Transferase</keyword>
<keyword evidence="3" id="KW-0639">Primosome</keyword>
<evidence type="ECO:0000256" key="10">
    <source>
        <dbReference type="ARBA" id="ARBA00022842"/>
    </source>
</evidence>
<proteinExistence type="predicted"/>
<dbReference type="GO" id="GO:0005737">
    <property type="term" value="C:cytoplasm"/>
    <property type="evidence" value="ECO:0007669"/>
    <property type="project" value="TreeGrafter"/>
</dbReference>
<feature type="domain" description="Zinc finger CHC2-type" evidence="13">
    <location>
        <begin position="31"/>
        <end position="85"/>
    </location>
</feature>
<dbReference type="InterPro" id="IPR037068">
    <property type="entry name" value="DNA_primase_core_N_sf"/>
</dbReference>
<dbReference type="PANTHER" id="PTHR30313:SF2">
    <property type="entry name" value="DNA PRIMASE"/>
    <property type="match status" value="1"/>
</dbReference>
<dbReference type="SUPFAM" id="SSF56731">
    <property type="entry name" value="DNA primase core"/>
    <property type="match status" value="1"/>
</dbReference>
<dbReference type="SMART" id="SM00400">
    <property type="entry name" value="ZnF_CHCC"/>
    <property type="match status" value="1"/>
</dbReference>
<evidence type="ECO:0000256" key="8">
    <source>
        <dbReference type="ARBA" id="ARBA00022771"/>
    </source>
</evidence>
<gene>
    <name evidence="14" type="primary">dnaG_2</name>
    <name evidence="14" type="ORF">BWY04_00790</name>
</gene>
<accession>A0A1V5ZMU3</accession>
<dbReference type="GO" id="GO:0003899">
    <property type="term" value="F:DNA-directed RNA polymerase activity"/>
    <property type="evidence" value="ECO:0007669"/>
    <property type="project" value="InterPro"/>
</dbReference>
<dbReference type="EC" id="2.7.7.-" evidence="14"/>
<keyword evidence="2" id="KW-0240">DNA-directed RNA polymerase</keyword>
<dbReference type="EMBL" id="MWDB01000015">
    <property type="protein sequence ID" value="OQB41539.1"/>
    <property type="molecule type" value="Genomic_DNA"/>
</dbReference>
<keyword evidence="5 14" id="KW-0548">Nucleotidyltransferase</keyword>
<evidence type="ECO:0000256" key="6">
    <source>
        <dbReference type="ARBA" id="ARBA00022705"/>
    </source>
</evidence>
<dbReference type="InterPro" id="IPR013264">
    <property type="entry name" value="DNAG_N"/>
</dbReference>
<keyword evidence="9" id="KW-0862">Zinc</keyword>
<dbReference type="InterPro" id="IPR036977">
    <property type="entry name" value="DNA_primase_Znf_CHC2"/>
</dbReference>
<dbReference type="SUPFAM" id="SSF57783">
    <property type="entry name" value="Zinc beta-ribbon"/>
    <property type="match status" value="1"/>
</dbReference>
<dbReference type="PANTHER" id="PTHR30313">
    <property type="entry name" value="DNA PRIMASE"/>
    <property type="match status" value="1"/>
</dbReference>
<dbReference type="Pfam" id="PF01807">
    <property type="entry name" value="Zn_ribbon_DnaG"/>
    <property type="match status" value="1"/>
</dbReference>
<evidence type="ECO:0000259" key="13">
    <source>
        <dbReference type="SMART" id="SM00400"/>
    </source>
</evidence>
<evidence type="ECO:0000256" key="4">
    <source>
        <dbReference type="ARBA" id="ARBA00022679"/>
    </source>
</evidence>
<evidence type="ECO:0000256" key="5">
    <source>
        <dbReference type="ARBA" id="ARBA00022695"/>
    </source>
</evidence>
<evidence type="ECO:0000256" key="9">
    <source>
        <dbReference type="ARBA" id="ARBA00022833"/>
    </source>
</evidence>
<keyword evidence="11" id="KW-0238">DNA-binding</keyword>
<keyword evidence="12" id="KW-0804">Transcription</keyword>
<evidence type="ECO:0000256" key="12">
    <source>
        <dbReference type="ARBA" id="ARBA00023163"/>
    </source>
</evidence>
<dbReference type="GO" id="GO:0003677">
    <property type="term" value="F:DNA binding"/>
    <property type="evidence" value="ECO:0007669"/>
    <property type="project" value="UniProtKB-KW"/>
</dbReference>
<reference evidence="14" key="1">
    <citation type="submission" date="2017-02" db="EMBL/GenBank/DDBJ databases">
        <title>Delving into the versatile metabolic prowess of the omnipresent phylum Bacteroidetes.</title>
        <authorList>
            <person name="Nobu M.K."/>
            <person name="Mei R."/>
            <person name="Narihiro T."/>
            <person name="Kuroda K."/>
            <person name="Liu W.-T."/>
        </authorList>
    </citation>
    <scope>NUCLEOTIDE SEQUENCE</scope>
    <source>
        <strain evidence="14">ADurb.Bin160</strain>
    </source>
</reference>
<evidence type="ECO:0000313" key="14">
    <source>
        <dbReference type="EMBL" id="OQB41539.1"/>
    </source>
</evidence>
<dbReference type="GO" id="GO:0000428">
    <property type="term" value="C:DNA-directed RNA polymerase complex"/>
    <property type="evidence" value="ECO:0007669"/>
    <property type="project" value="UniProtKB-KW"/>
</dbReference>
<name>A0A1V5ZMU3_9BACT</name>
<dbReference type="GO" id="GO:1990077">
    <property type="term" value="C:primosome complex"/>
    <property type="evidence" value="ECO:0007669"/>
    <property type="project" value="UniProtKB-KW"/>
</dbReference>
<evidence type="ECO:0000256" key="3">
    <source>
        <dbReference type="ARBA" id="ARBA00022515"/>
    </source>
</evidence>
<dbReference type="Proteomes" id="UP000485621">
    <property type="component" value="Unassembled WGS sequence"/>
</dbReference>
<evidence type="ECO:0000256" key="2">
    <source>
        <dbReference type="ARBA" id="ARBA00022478"/>
    </source>
</evidence>
<dbReference type="InterPro" id="IPR050219">
    <property type="entry name" value="DnaG_primase"/>
</dbReference>
<dbReference type="Gene3D" id="3.90.580.10">
    <property type="entry name" value="Zinc finger, CHC2-type domain"/>
    <property type="match status" value="1"/>
</dbReference>
<keyword evidence="6" id="KW-0235">DNA replication</keyword>